<protein>
    <submittedName>
        <fullName evidence="4">Probable carboxylesterase 18</fullName>
    </submittedName>
</protein>
<gene>
    <name evidence="4" type="primary">LOC111436652</name>
</gene>
<dbReference type="AlphaFoldDB" id="A0A6J1EW52"/>
<dbReference type="PANTHER" id="PTHR23024:SF434">
    <property type="entry name" value="ALPHA_BETA HYDROLASE FOLD-3 DOMAIN-CONTAINING PROTEIN"/>
    <property type="match status" value="1"/>
</dbReference>
<dbReference type="KEGG" id="cmos:111436652"/>
<dbReference type="InterPro" id="IPR050466">
    <property type="entry name" value="Carboxylest/Gibb_receptor"/>
</dbReference>
<dbReference type="Proteomes" id="UP000504609">
    <property type="component" value="Unplaced"/>
</dbReference>
<dbReference type="Gene3D" id="3.40.50.1820">
    <property type="entry name" value="alpha/beta hydrolase"/>
    <property type="match status" value="1"/>
</dbReference>
<dbReference type="GO" id="GO:0009860">
    <property type="term" value="P:pollen tube growth"/>
    <property type="evidence" value="ECO:0007669"/>
    <property type="project" value="TreeGrafter"/>
</dbReference>
<dbReference type="SUPFAM" id="SSF53474">
    <property type="entry name" value="alpha/beta-Hydrolases"/>
    <property type="match status" value="1"/>
</dbReference>
<reference evidence="4" key="1">
    <citation type="submission" date="2025-08" db="UniProtKB">
        <authorList>
            <consortium name="RefSeq"/>
        </authorList>
    </citation>
    <scope>IDENTIFICATION</scope>
    <source>
        <tissue evidence="4">Young leaves</tissue>
    </source>
</reference>
<dbReference type="InterPro" id="IPR029058">
    <property type="entry name" value="AB_hydrolase_fold"/>
</dbReference>
<feature type="domain" description="Alpha/beta hydrolase fold-3" evidence="2">
    <location>
        <begin position="86"/>
        <end position="305"/>
    </location>
</feature>
<dbReference type="GeneID" id="111436652"/>
<comment type="similarity">
    <text evidence="1">Belongs to the 'GDXG' lipolytic enzyme family.</text>
</comment>
<name>A0A6J1EW52_CUCMO</name>
<accession>A0A6J1EW52</accession>
<dbReference type="GO" id="GO:0052689">
    <property type="term" value="F:carboxylic ester hydrolase activity"/>
    <property type="evidence" value="ECO:0007669"/>
    <property type="project" value="TreeGrafter"/>
</dbReference>
<keyword evidence="3" id="KW-1185">Reference proteome</keyword>
<proteinExistence type="inferred from homology"/>
<evidence type="ECO:0000313" key="3">
    <source>
        <dbReference type="Proteomes" id="UP000504609"/>
    </source>
</evidence>
<sequence length="330" mass="37250">MENPPKLPLKFQVLLRLHSFVTSIGRRPNITVNRCLTNLFDLKFSPSSKPNNGVSTRDIVFDPARNLWFRLFVPSLVSDDVSLPVVVYFHGGGFVFFSANSMPYDDLGRRLARDLRVVVVSVNYRLSPEHRCPLPYEDGFDGLKFLDEMGFDSVVFPAKADLGRCFLAGDSAGGNLAHHVAVRAAGYDFKKVNIKGLIAIQPFFGGEERTNSEVQFSKSPMLSLEQADWYWKAFLPDGSNRNHPAAHVFGPDARDLPAENFPTTLLIVGGRDQLRDWGMKYYEWLKESDKEVNLVEYPNAIHGFYAVPQLKDCSLLIRDVNDFIQKCLLV</sequence>
<dbReference type="InterPro" id="IPR013094">
    <property type="entry name" value="AB_hydrolase_3"/>
</dbReference>
<organism evidence="3 4">
    <name type="scientific">Cucurbita moschata</name>
    <name type="common">Winter crookneck squash</name>
    <name type="synonym">Cucurbita pepo var. moschata</name>
    <dbReference type="NCBI Taxonomy" id="3662"/>
    <lineage>
        <taxon>Eukaryota</taxon>
        <taxon>Viridiplantae</taxon>
        <taxon>Streptophyta</taxon>
        <taxon>Embryophyta</taxon>
        <taxon>Tracheophyta</taxon>
        <taxon>Spermatophyta</taxon>
        <taxon>Magnoliopsida</taxon>
        <taxon>eudicotyledons</taxon>
        <taxon>Gunneridae</taxon>
        <taxon>Pentapetalae</taxon>
        <taxon>rosids</taxon>
        <taxon>fabids</taxon>
        <taxon>Cucurbitales</taxon>
        <taxon>Cucurbitaceae</taxon>
        <taxon>Cucurbiteae</taxon>
        <taxon>Cucurbita</taxon>
    </lineage>
</organism>
<evidence type="ECO:0000256" key="1">
    <source>
        <dbReference type="ARBA" id="ARBA00010515"/>
    </source>
</evidence>
<evidence type="ECO:0000313" key="4">
    <source>
        <dbReference type="RefSeq" id="XP_022930135.1"/>
    </source>
</evidence>
<dbReference type="RefSeq" id="XP_022930135.1">
    <property type="nucleotide sequence ID" value="XM_023074367.1"/>
</dbReference>
<dbReference type="PANTHER" id="PTHR23024">
    <property type="entry name" value="ARYLACETAMIDE DEACETYLASE"/>
    <property type="match status" value="1"/>
</dbReference>
<dbReference type="Pfam" id="PF07859">
    <property type="entry name" value="Abhydrolase_3"/>
    <property type="match status" value="1"/>
</dbReference>
<evidence type="ECO:0000259" key="2">
    <source>
        <dbReference type="Pfam" id="PF07859"/>
    </source>
</evidence>